<evidence type="ECO:0000313" key="2">
    <source>
        <dbReference type="EMBL" id="KAK5046385.1"/>
    </source>
</evidence>
<reference evidence="2 3" key="1">
    <citation type="submission" date="2023-08" db="EMBL/GenBank/DDBJ databases">
        <title>Black Yeasts Isolated from many extreme environments.</title>
        <authorList>
            <person name="Coleine C."/>
            <person name="Stajich J.E."/>
            <person name="Selbmann L."/>
        </authorList>
    </citation>
    <scope>NUCLEOTIDE SEQUENCE [LARGE SCALE GENOMIC DNA]</scope>
    <source>
        <strain evidence="2 3">CCFEE 5792</strain>
    </source>
</reference>
<proteinExistence type="predicted"/>
<feature type="region of interest" description="Disordered" evidence="1">
    <location>
        <begin position="1"/>
        <end position="25"/>
    </location>
</feature>
<protein>
    <submittedName>
        <fullName evidence="2">Uncharacterized protein</fullName>
    </submittedName>
</protein>
<evidence type="ECO:0000256" key="1">
    <source>
        <dbReference type="SAM" id="MobiDB-lite"/>
    </source>
</evidence>
<dbReference type="Proteomes" id="UP001358417">
    <property type="component" value="Unassembled WGS sequence"/>
</dbReference>
<sequence length="103" mass="11160">MGKTSRKHTLKEARAYSGGETNQTTLVHTNPQELGHHVRHVNKLNGTAPTLTAGVATNSDQGIELWGKVYDNALEAEALRNLGKRNPKKMLSSVDLLVTAGKD</sequence>
<dbReference type="RefSeq" id="XP_064701976.1">
    <property type="nucleotide sequence ID" value="XM_064851735.1"/>
</dbReference>
<comment type="caution">
    <text evidence="2">The sequence shown here is derived from an EMBL/GenBank/DDBJ whole genome shotgun (WGS) entry which is preliminary data.</text>
</comment>
<dbReference type="AlphaFoldDB" id="A0AAV9N0N0"/>
<dbReference type="GeneID" id="89976350"/>
<organism evidence="2 3">
    <name type="scientific">Exophiala bonariae</name>
    <dbReference type="NCBI Taxonomy" id="1690606"/>
    <lineage>
        <taxon>Eukaryota</taxon>
        <taxon>Fungi</taxon>
        <taxon>Dikarya</taxon>
        <taxon>Ascomycota</taxon>
        <taxon>Pezizomycotina</taxon>
        <taxon>Eurotiomycetes</taxon>
        <taxon>Chaetothyriomycetidae</taxon>
        <taxon>Chaetothyriales</taxon>
        <taxon>Herpotrichiellaceae</taxon>
        <taxon>Exophiala</taxon>
    </lineage>
</organism>
<gene>
    <name evidence="2" type="ORF">LTR84_008186</name>
</gene>
<accession>A0AAV9N0N0</accession>
<keyword evidence="3" id="KW-1185">Reference proteome</keyword>
<evidence type="ECO:0000313" key="3">
    <source>
        <dbReference type="Proteomes" id="UP001358417"/>
    </source>
</evidence>
<dbReference type="EMBL" id="JAVRRD010000030">
    <property type="protein sequence ID" value="KAK5046385.1"/>
    <property type="molecule type" value="Genomic_DNA"/>
</dbReference>
<name>A0AAV9N0N0_9EURO</name>